<dbReference type="InterPro" id="IPR023696">
    <property type="entry name" value="Ureohydrolase_dom_sf"/>
</dbReference>
<dbReference type="InterPro" id="IPR020855">
    <property type="entry name" value="Ureohydrolase_Mn_BS"/>
</dbReference>
<comment type="caution">
    <text evidence="6">The sequence shown here is derived from an EMBL/GenBank/DDBJ whole genome shotgun (WGS) entry which is preliminary data.</text>
</comment>
<evidence type="ECO:0000256" key="5">
    <source>
        <dbReference type="RuleBase" id="RU003684"/>
    </source>
</evidence>
<feature type="binding site" evidence="4">
    <location>
        <position position="242"/>
    </location>
    <ligand>
        <name>Mn(2+)</name>
        <dbReference type="ChEBI" id="CHEBI:29035"/>
        <label>1</label>
    </ligand>
</feature>
<accession>A0A919CRH9</accession>
<dbReference type="Gene3D" id="3.40.800.10">
    <property type="entry name" value="Ureohydrolase domain"/>
    <property type="match status" value="1"/>
</dbReference>
<dbReference type="PROSITE" id="PS01053">
    <property type="entry name" value="ARGINASE_1"/>
    <property type="match status" value="1"/>
</dbReference>
<dbReference type="GO" id="GO:0046872">
    <property type="term" value="F:metal ion binding"/>
    <property type="evidence" value="ECO:0007669"/>
    <property type="project" value="UniProtKB-KW"/>
</dbReference>
<dbReference type="Pfam" id="PF00491">
    <property type="entry name" value="Arginase"/>
    <property type="match status" value="1"/>
</dbReference>
<proteinExistence type="inferred from homology"/>
<comment type="cofactor">
    <cofactor evidence="4">
        <name>Mn(2+)</name>
        <dbReference type="ChEBI" id="CHEBI:29035"/>
    </cofactor>
    <text evidence="4">Binds 2 manganese ions per subunit.</text>
</comment>
<gene>
    <name evidence="6" type="primary">gpuA</name>
    <name evidence="6" type="ORF">GCM10017083_39950</name>
</gene>
<evidence type="ECO:0000256" key="2">
    <source>
        <dbReference type="ARBA" id="ARBA00022723"/>
    </source>
</evidence>
<dbReference type="GO" id="GO:0008783">
    <property type="term" value="F:agmatinase activity"/>
    <property type="evidence" value="ECO:0007669"/>
    <property type="project" value="TreeGrafter"/>
</dbReference>
<evidence type="ECO:0000313" key="7">
    <source>
        <dbReference type="Proteomes" id="UP000630353"/>
    </source>
</evidence>
<protein>
    <submittedName>
        <fullName evidence="6">Guanidinopropionase</fullName>
    </submittedName>
</protein>
<dbReference type="PANTHER" id="PTHR11358">
    <property type="entry name" value="ARGINASE/AGMATINASE"/>
    <property type="match status" value="1"/>
</dbReference>
<dbReference type="PROSITE" id="PS51409">
    <property type="entry name" value="ARGINASE_2"/>
    <property type="match status" value="1"/>
</dbReference>
<keyword evidence="7" id="KW-1185">Reference proteome</keyword>
<name>A0A919CRH9_9PROT</name>
<feature type="binding site" evidence="4">
    <location>
        <position position="240"/>
    </location>
    <ligand>
        <name>Mn(2+)</name>
        <dbReference type="ChEBI" id="CHEBI:29035"/>
        <label>1</label>
    </ligand>
</feature>
<feature type="binding site" evidence="4">
    <location>
        <position position="149"/>
    </location>
    <ligand>
        <name>Mn(2+)</name>
        <dbReference type="ChEBI" id="CHEBI:29035"/>
        <label>1</label>
    </ligand>
</feature>
<dbReference type="RefSeq" id="WP_189992933.1">
    <property type="nucleotide sequence ID" value="NZ_BMZS01000010.1"/>
</dbReference>
<evidence type="ECO:0000256" key="4">
    <source>
        <dbReference type="PIRSR" id="PIRSR036979-1"/>
    </source>
</evidence>
<feature type="binding site" evidence="4">
    <location>
        <position position="151"/>
    </location>
    <ligand>
        <name>Mn(2+)</name>
        <dbReference type="ChEBI" id="CHEBI:29035"/>
        <label>1</label>
    </ligand>
</feature>
<feature type="binding site" evidence="4">
    <location>
        <position position="127"/>
    </location>
    <ligand>
        <name>Mn(2+)</name>
        <dbReference type="ChEBI" id="CHEBI:29035"/>
        <label>1</label>
    </ligand>
</feature>
<dbReference type="Proteomes" id="UP000630353">
    <property type="component" value="Unassembled WGS sequence"/>
</dbReference>
<dbReference type="PANTHER" id="PTHR11358:SF26">
    <property type="entry name" value="GUANIDINO ACID HYDROLASE, MITOCHONDRIAL"/>
    <property type="match status" value="1"/>
</dbReference>
<sequence length="319" mass="34258">MTGDPRFQPVDAAVVPRFADVATFMRTRRHEVSPDVDVALVGVPFDLGVNFRTGARQGPAGVREASRLIRRVHPTTGVSPFELCNVADLGDAPVNPLDKDKSIAQIQGFFETLRENRIVPISVGGDHTIPTPILRGLVTDEPVGVLQFDAHPDTLEELCGDTVNHATFMRLGHKEGWIDPKRTLQIGLRGSRFSEADIQYGIDAGFTVITIDDYEAMGRAAVIAKIHEVLGDRPFYITLDIDGVDPAFCPGTAVPEIGGLIPRDLQVILRSLTGKPIVGADISEVAPCFDPTGITCVTAANLMFEMLCAIAPAVAAGRG</sequence>
<organism evidence="6 7">
    <name type="scientific">Thalassobaculum fulvum</name>
    <dbReference type="NCBI Taxonomy" id="1633335"/>
    <lineage>
        <taxon>Bacteria</taxon>
        <taxon>Pseudomonadati</taxon>
        <taxon>Pseudomonadota</taxon>
        <taxon>Alphaproteobacteria</taxon>
        <taxon>Rhodospirillales</taxon>
        <taxon>Thalassobaculaceae</taxon>
        <taxon>Thalassobaculum</taxon>
    </lineage>
</organism>
<dbReference type="GO" id="GO:0033389">
    <property type="term" value="P:putrescine biosynthetic process from arginine, via agmatine"/>
    <property type="evidence" value="ECO:0007669"/>
    <property type="project" value="TreeGrafter"/>
</dbReference>
<comment type="similarity">
    <text evidence="1">Belongs to the arginase family. Agmatinase subfamily.</text>
</comment>
<evidence type="ECO:0000256" key="3">
    <source>
        <dbReference type="ARBA" id="ARBA00022801"/>
    </source>
</evidence>
<dbReference type="EMBL" id="BMZS01000010">
    <property type="protein sequence ID" value="GHD57899.1"/>
    <property type="molecule type" value="Genomic_DNA"/>
</dbReference>
<keyword evidence="3 5" id="KW-0378">Hydrolase</keyword>
<dbReference type="SUPFAM" id="SSF52768">
    <property type="entry name" value="Arginase/deacetylase"/>
    <property type="match status" value="1"/>
</dbReference>
<evidence type="ECO:0000313" key="6">
    <source>
        <dbReference type="EMBL" id="GHD57899.1"/>
    </source>
</evidence>
<dbReference type="AlphaFoldDB" id="A0A919CRH9"/>
<feature type="binding site" evidence="4">
    <location>
        <position position="153"/>
    </location>
    <ligand>
        <name>Mn(2+)</name>
        <dbReference type="ChEBI" id="CHEBI:29035"/>
        <label>1</label>
    </ligand>
</feature>
<reference evidence="6" key="2">
    <citation type="submission" date="2020-09" db="EMBL/GenBank/DDBJ databases">
        <authorList>
            <person name="Sun Q."/>
            <person name="Kim S."/>
        </authorList>
    </citation>
    <scope>NUCLEOTIDE SEQUENCE</scope>
    <source>
        <strain evidence="6">KCTC 42651</strain>
    </source>
</reference>
<evidence type="ECO:0000256" key="1">
    <source>
        <dbReference type="ARBA" id="ARBA00009227"/>
    </source>
</evidence>
<dbReference type="InterPro" id="IPR006035">
    <property type="entry name" value="Ureohydrolase"/>
</dbReference>
<reference evidence="6" key="1">
    <citation type="journal article" date="2014" name="Int. J. Syst. Evol. Microbiol.">
        <title>Complete genome sequence of Corynebacterium casei LMG S-19264T (=DSM 44701T), isolated from a smear-ripened cheese.</title>
        <authorList>
            <consortium name="US DOE Joint Genome Institute (JGI-PGF)"/>
            <person name="Walter F."/>
            <person name="Albersmeier A."/>
            <person name="Kalinowski J."/>
            <person name="Ruckert C."/>
        </authorList>
    </citation>
    <scope>NUCLEOTIDE SEQUENCE</scope>
    <source>
        <strain evidence="6">KCTC 42651</strain>
    </source>
</reference>
<keyword evidence="4" id="KW-0464">Manganese</keyword>
<dbReference type="PIRSF" id="PIRSF036979">
    <property type="entry name" value="Arginase"/>
    <property type="match status" value="1"/>
</dbReference>
<keyword evidence="2 4" id="KW-0479">Metal-binding</keyword>
<dbReference type="CDD" id="cd11592">
    <property type="entry name" value="Agmatinase_PAH"/>
    <property type="match status" value="1"/>
</dbReference>
<dbReference type="PRINTS" id="PR00116">
    <property type="entry name" value="ARGINASE"/>
</dbReference>